<organism evidence="2 3">
    <name type="scientific">Compostimonas suwonensis</name>
    <dbReference type="NCBI Taxonomy" id="1048394"/>
    <lineage>
        <taxon>Bacteria</taxon>
        <taxon>Bacillati</taxon>
        <taxon>Actinomycetota</taxon>
        <taxon>Actinomycetes</taxon>
        <taxon>Micrococcales</taxon>
        <taxon>Microbacteriaceae</taxon>
        <taxon>Compostimonas</taxon>
    </lineage>
</organism>
<sequence>MRTVLRVAGIAKVLTLAIMLGNLATVRLDPVGSVLGPVHGILYLVVVVLSLLQPIPVGKRLLGLVPGIGGLLVLRASRDRAPDETPPGTYW</sequence>
<proteinExistence type="predicted"/>
<gene>
    <name evidence="2" type="ORF">CLV54_1806</name>
</gene>
<keyword evidence="1" id="KW-0472">Membrane</keyword>
<keyword evidence="3" id="KW-1185">Reference proteome</keyword>
<comment type="caution">
    <text evidence="2">The sequence shown here is derived from an EMBL/GenBank/DDBJ whole genome shotgun (WGS) entry which is preliminary data.</text>
</comment>
<dbReference type="Proteomes" id="UP000230161">
    <property type="component" value="Unassembled WGS sequence"/>
</dbReference>
<evidence type="ECO:0000313" key="3">
    <source>
        <dbReference type="Proteomes" id="UP000230161"/>
    </source>
</evidence>
<keyword evidence="1" id="KW-0812">Transmembrane</keyword>
<name>A0A2M9BVS4_9MICO</name>
<evidence type="ECO:0000256" key="1">
    <source>
        <dbReference type="SAM" id="Phobius"/>
    </source>
</evidence>
<feature type="transmembrane region" description="Helical" evidence="1">
    <location>
        <begin position="7"/>
        <end position="28"/>
    </location>
</feature>
<reference evidence="2 3" key="1">
    <citation type="submission" date="2017-11" db="EMBL/GenBank/DDBJ databases">
        <title>Genomic Encyclopedia of Archaeal and Bacterial Type Strains, Phase II (KMG-II): From Individual Species to Whole Genera.</title>
        <authorList>
            <person name="Goeker M."/>
        </authorList>
    </citation>
    <scope>NUCLEOTIDE SEQUENCE [LARGE SCALE GENOMIC DNA]</scope>
    <source>
        <strain evidence="2 3">DSM 25625</strain>
    </source>
</reference>
<accession>A0A2M9BVS4</accession>
<dbReference type="AlphaFoldDB" id="A0A2M9BVS4"/>
<evidence type="ECO:0000313" key="2">
    <source>
        <dbReference type="EMBL" id="PJJ62014.1"/>
    </source>
</evidence>
<dbReference type="EMBL" id="PGFB01000003">
    <property type="protein sequence ID" value="PJJ62014.1"/>
    <property type="molecule type" value="Genomic_DNA"/>
</dbReference>
<protein>
    <submittedName>
        <fullName evidence="2">Uncharacterized protein</fullName>
    </submittedName>
</protein>
<feature type="transmembrane region" description="Helical" evidence="1">
    <location>
        <begin position="34"/>
        <end position="52"/>
    </location>
</feature>
<dbReference type="RefSeq" id="WP_100344621.1">
    <property type="nucleotide sequence ID" value="NZ_PGFB01000003.1"/>
</dbReference>
<keyword evidence="1" id="KW-1133">Transmembrane helix</keyword>